<sequence length="66" mass="7018">MFSPHSRGLTRHLTNLMGALTIGLVFAYIGLNAASGCGQGGQCIRLSDFMQPGMSVQVAAEMPHRI</sequence>
<comment type="caution">
    <text evidence="2">The sequence shown here is derived from an EMBL/GenBank/DDBJ whole genome shotgun (WGS) entry which is preliminary data.</text>
</comment>
<proteinExistence type="predicted"/>
<protein>
    <submittedName>
        <fullName evidence="2">Uncharacterized protein</fullName>
    </submittedName>
</protein>
<organism evidence="2">
    <name type="scientific">mine drainage metagenome</name>
    <dbReference type="NCBI Taxonomy" id="410659"/>
    <lineage>
        <taxon>unclassified sequences</taxon>
        <taxon>metagenomes</taxon>
        <taxon>ecological metagenomes</taxon>
    </lineage>
</organism>
<keyword evidence="1" id="KW-0472">Membrane</keyword>
<keyword evidence="1" id="KW-0812">Transmembrane</keyword>
<gene>
    <name evidence="2" type="ORF">GALL_336580</name>
</gene>
<reference evidence="2" key="1">
    <citation type="submission" date="2016-10" db="EMBL/GenBank/DDBJ databases">
        <title>Sequence of Gallionella enrichment culture.</title>
        <authorList>
            <person name="Poehlein A."/>
            <person name="Muehling M."/>
            <person name="Daniel R."/>
        </authorList>
    </citation>
    <scope>NUCLEOTIDE SEQUENCE</scope>
</reference>
<evidence type="ECO:0000256" key="1">
    <source>
        <dbReference type="SAM" id="Phobius"/>
    </source>
</evidence>
<name>A0A1J5R8Q0_9ZZZZ</name>
<dbReference type="EMBL" id="MLJW01000612">
    <property type="protein sequence ID" value="OIQ84517.1"/>
    <property type="molecule type" value="Genomic_DNA"/>
</dbReference>
<keyword evidence="1" id="KW-1133">Transmembrane helix</keyword>
<accession>A0A1J5R8Q0</accession>
<evidence type="ECO:0000313" key="2">
    <source>
        <dbReference type="EMBL" id="OIQ84517.1"/>
    </source>
</evidence>
<feature type="transmembrane region" description="Helical" evidence="1">
    <location>
        <begin position="12"/>
        <end position="31"/>
    </location>
</feature>
<dbReference type="AlphaFoldDB" id="A0A1J5R8Q0"/>